<protein>
    <recommendedName>
        <fullName evidence="3">YaaC-like Protein</fullName>
    </recommendedName>
</protein>
<organism evidence="1 2">
    <name type="scientific">Nocardiopsis terrae</name>
    <dbReference type="NCBI Taxonomy" id="372655"/>
    <lineage>
        <taxon>Bacteria</taxon>
        <taxon>Bacillati</taxon>
        <taxon>Actinomycetota</taxon>
        <taxon>Actinomycetes</taxon>
        <taxon>Streptosporangiales</taxon>
        <taxon>Nocardiopsidaceae</taxon>
        <taxon>Nocardiopsis</taxon>
    </lineage>
</organism>
<proteinExistence type="predicted"/>
<name>A0ABR9HD71_9ACTN</name>
<comment type="caution">
    <text evidence="1">The sequence shown here is derived from an EMBL/GenBank/DDBJ whole genome shotgun (WGS) entry which is preliminary data.</text>
</comment>
<sequence>MKLPNSRRGEPLLIKKRELDFSFFPMKKTIRRWGLHSMLYAAEPWAVISGSISESPIGNREKTSAHSFVRQSQEYFRAAQQASAIETRPLLYYYSFLNLGKAISILRGRQHMVGKVTHGISPMDSSGYDPNTAKVAIHGPGGRNTSALNELHQAVEDSPLQGRETGINEIFAQSVVGHRLWRNHAGQPKRERFIPVEEIRWFHDSSSREIWTRVYVRRNSLSARNRTLTETLQESAMEDTYVAVKDPDGKNRDLHTFEQINSTQYTGRQADVIMENVRILRQLLWQTVTTSPPHRKFYLYLSPSGEARLPQWLGIYATFFWLGSLTRYQPVELLGALDSRFGPFLHEFLETQPSQLLYILASEAKRQDVAKPEVV</sequence>
<keyword evidence="2" id="KW-1185">Reference proteome</keyword>
<reference evidence="1 2" key="1">
    <citation type="submission" date="2020-10" db="EMBL/GenBank/DDBJ databases">
        <title>Sequencing the genomes of 1000 actinobacteria strains.</title>
        <authorList>
            <person name="Klenk H.-P."/>
        </authorList>
    </citation>
    <scope>NUCLEOTIDE SEQUENCE [LARGE SCALE GENOMIC DNA]</scope>
    <source>
        <strain evidence="1 2">DSM 45157</strain>
    </source>
</reference>
<accession>A0ABR9HD71</accession>
<gene>
    <name evidence="1" type="ORF">H4W79_001181</name>
</gene>
<evidence type="ECO:0008006" key="3">
    <source>
        <dbReference type="Google" id="ProtNLM"/>
    </source>
</evidence>
<dbReference type="EMBL" id="JADBDY010000001">
    <property type="protein sequence ID" value="MBE1456967.1"/>
    <property type="molecule type" value="Genomic_DNA"/>
</dbReference>
<dbReference type="RefSeq" id="WP_191272807.1">
    <property type="nucleotide sequence ID" value="NZ_BMXJ01000006.1"/>
</dbReference>
<dbReference type="InterPro" id="IPR026988">
    <property type="entry name" value="YaaC-like"/>
</dbReference>
<evidence type="ECO:0000313" key="1">
    <source>
        <dbReference type="EMBL" id="MBE1456967.1"/>
    </source>
</evidence>
<dbReference type="Pfam" id="PF14175">
    <property type="entry name" value="YaaC"/>
    <property type="match status" value="1"/>
</dbReference>
<dbReference type="Proteomes" id="UP000598217">
    <property type="component" value="Unassembled WGS sequence"/>
</dbReference>
<evidence type="ECO:0000313" key="2">
    <source>
        <dbReference type="Proteomes" id="UP000598217"/>
    </source>
</evidence>